<evidence type="ECO:0000256" key="2">
    <source>
        <dbReference type="ARBA" id="ARBA00022723"/>
    </source>
</evidence>
<protein>
    <submittedName>
        <fullName evidence="9">Redox-sensitive transcriptional activator soxR</fullName>
    </submittedName>
</protein>
<sequence length="193" mass="21044">MDPQASLRSSAKPLRVAGLWAFGAGALLAFRDDQDLGWVMMRSAQAVRRPDLLSVGEVAARTGLAVSALHFYEAKGLIASTRTAGNQRRYARAVLRRVAVIRVAQRMGLPLAAIAQALATLPTSRAPTVADWRRLSRAWRQELDQRILGLTQLRDQLDGCIGCGCLSLRECPLRNPDDAMARLGAGPHFPPHE</sequence>
<dbReference type="EMBL" id="UFTT01000002">
    <property type="protein sequence ID" value="SUV66199.1"/>
    <property type="molecule type" value="Genomic_DNA"/>
</dbReference>
<dbReference type="InterPro" id="IPR009061">
    <property type="entry name" value="DNA-bd_dom_put_sf"/>
</dbReference>
<evidence type="ECO:0000256" key="7">
    <source>
        <dbReference type="ARBA" id="ARBA00023163"/>
    </source>
</evidence>
<dbReference type="GO" id="GO:0003700">
    <property type="term" value="F:DNA-binding transcription factor activity"/>
    <property type="evidence" value="ECO:0007669"/>
    <property type="project" value="InterPro"/>
</dbReference>
<dbReference type="Pfam" id="PF00376">
    <property type="entry name" value="MerR"/>
    <property type="match status" value="1"/>
</dbReference>
<gene>
    <name evidence="9" type="primary">soxR</name>
    <name evidence="9" type="ORF">NCTC10911_03247</name>
</gene>
<proteinExistence type="predicted"/>
<evidence type="ECO:0000256" key="1">
    <source>
        <dbReference type="ARBA" id="ARBA00022714"/>
    </source>
</evidence>
<dbReference type="GO" id="GO:0051537">
    <property type="term" value="F:2 iron, 2 sulfur cluster binding"/>
    <property type="evidence" value="ECO:0007669"/>
    <property type="project" value="UniProtKB-KW"/>
</dbReference>
<keyword evidence="4" id="KW-0411">Iron-sulfur</keyword>
<feature type="domain" description="HTH merR-type" evidence="8">
    <location>
        <begin position="52"/>
        <end position="120"/>
    </location>
</feature>
<dbReference type="PROSITE" id="PS00552">
    <property type="entry name" value="HTH_MERR_1"/>
    <property type="match status" value="1"/>
</dbReference>
<keyword evidence="5" id="KW-0805">Transcription regulation</keyword>
<dbReference type="Proteomes" id="UP000255014">
    <property type="component" value="Unassembled WGS sequence"/>
</dbReference>
<dbReference type="PROSITE" id="PS50937">
    <property type="entry name" value="HTH_MERR_2"/>
    <property type="match status" value="1"/>
</dbReference>
<evidence type="ECO:0000256" key="4">
    <source>
        <dbReference type="ARBA" id="ARBA00023014"/>
    </source>
</evidence>
<dbReference type="CDD" id="cd01110">
    <property type="entry name" value="HTH_SoxR"/>
    <property type="match status" value="1"/>
</dbReference>
<keyword evidence="2" id="KW-0479">Metal-binding</keyword>
<organism evidence="9 10">
    <name type="scientific">Bordetella pertussis</name>
    <dbReference type="NCBI Taxonomy" id="520"/>
    <lineage>
        <taxon>Bacteria</taxon>
        <taxon>Pseudomonadati</taxon>
        <taxon>Pseudomonadota</taxon>
        <taxon>Betaproteobacteria</taxon>
        <taxon>Burkholderiales</taxon>
        <taxon>Alcaligenaceae</taxon>
        <taxon>Bordetella</taxon>
    </lineage>
</organism>
<dbReference type="InterPro" id="IPR010211">
    <property type="entry name" value="Redox-sen_tscrpt-act_SoxR"/>
</dbReference>
<evidence type="ECO:0000313" key="9">
    <source>
        <dbReference type="EMBL" id="SUV66199.1"/>
    </source>
</evidence>
<dbReference type="SMART" id="SM00422">
    <property type="entry name" value="HTH_MERR"/>
    <property type="match status" value="1"/>
</dbReference>
<dbReference type="AlphaFoldDB" id="A0A381A5D2"/>
<evidence type="ECO:0000256" key="5">
    <source>
        <dbReference type="ARBA" id="ARBA00023015"/>
    </source>
</evidence>
<dbReference type="SUPFAM" id="SSF46955">
    <property type="entry name" value="Putative DNA-binding domain"/>
    <property type="match status" value="1"/>
</dbReference>
<evidence type="ECO:0000259" key="8">
    <source>
        <dbReference type="PROSITE" id="PS50937"/>
    </source>
</evidence>
<dbReference type="GO" id="GO:0003677">
    <property type="term" value="F:DNA binding"/>
    <property type="evidence" value="ECO:0007669"/>
    <property type="project" value="UniProtKB-KW"/>
</dbReference>
<evidence type="ECO:0000313" key="10">
    <source>
        <dbReference type="Proteomes" id="UP000255014"/>
    </source>
</evidence>
<dbReference type="NCBIfam" id="TIGR01950">
    <property type="entry name" value="SoxR"/>
    <property type="match status" value="1"/>
</dbReference>
<dbReference type="InterPro" id="IPR015358">
    <property type="entry name" value="Tscrpt_reg_MerR_DNA-bd"/>
</dbReference>
<keyword evidence="7" id="KW-0804">Transcription</keyword>
<keyword evidence="1" id="KW-0001">2Fe-2S</keyword>
<dbReference type="InterPro" id="IPR047057">
    <property type="entry name" value="MerR_fam"/>
</dbReference>
<dbReference type="GO" id="GO:0046872">
    <property type="term" value="F:metal ion binding"/>
    <property type="evidence" value="ECO:0007669"/>
    <property type="project" value="UniProtKB-KW"/>
</dbReference>
<dbReference type="PANTHER" id="PTHR30204:SF0">
    <property type="entry name" value="REDOX-SENSITIVE TRANSCRIPTIONAL ACTIVATOR SOXR"/>
    <property type="match status" value="1"/>
</dbReference>
<name>A0A381A5D2_BORPT</name>
<evidence type="ECO:0000256" key="6">
    <source>
        <dbReference type="ARBA" id="ARBA00023125"/>
    </source>
</evidence>
<reference evidence="9 10" key="1">
    <citation type="submission" date="2018-06" db="EMBL/GenBank/DDBJ databases">
        <authorList>
            <consortium name="Pathogen Informatics"/>
            <person name="Doyle S."/>
        </authorList>
    </citation>
    <scope>NUCLEOTIDE SEQUENCE [LARGE SCALE GENOMIC DNA]</scope>
    <source>
        <strain evidence="9 10">NCTC10911</strain>
    </source>
</reference>
<keyword evidence="3" id="KW-0408">Iron</keyword>
<dbReference type="Pfam" id="PF09278">
    <property type="entry name" value="MerR-DNA-bind"/>
    <property type="match status" value="1"/>
</dbReference>
<evidence type="ECO:0000256" key="3">
    <source>
        <dbReference type="ARBA" id="ARBA00023004"/>
    </source>
</evidence>
<keyword evidence="6" id="KW-0238">DNA-binding</keyword>
<dbReference type="GO" id="GO:0006979">
    <property type="term" value="P:response to oxidative stress"/>
    <property type="evidence" value="ECO:0007669"/>
    <property type="project" value="InterPro"/>
</dbReference>
<dbReference type="InterPro" id="IPR000551">
    <property type="entry name" value="MerR-type_HTH_dom"/>
</dbReference>
<dbReference type="Gene3D" id="1.10.1660.10">
    <property type="match status" value="1"/>
</dbReference>
<dbReference type="PRINTS" id="PR00040">
    <property type="entry name" value="HTHMERR"/>
</dbReference>
<dbReference type="PANTHER" id="PTHR30204">
    <property type="entry name" value="REDOX-CYCLING DRUG-SENSING TRANSCRIPTIONAL ACTIVATOR SOXR"/>
    <property type="match status" value="1"/>
</dbReference>
<accession>A0A381A5D2</accession>